<dbReference type="GO" id="GO:0004364">
    <property type="term" value="F:glutathione transferase activity"/>
    <property type="evidence" value="ECO:0007669"/>
    <property type="project" value="UniProtKB-EC"/>
</dbReference>
<dbReference type="Gene3D" id="1.20.1050.10">
    <property type="match status" value="1"/>
</dbReference>
<comment type="catalytic activity">
    <reaction evidence="3">
        <text>RX + glutathione = an S-substituted glutathione + a halide anion + H(+)</text>
        <dbReference type="Rhea" id="RHEA:16437"/>
        <dbReference type="ChEBI" id="CHEBI:15378"/>
        <dbReference type="ChEBI" id="CHEBI:16042"/>
        <dbReference type="ChEBI" id="CHEBI:17792"/>
        <dbReference type="ChEBI" id="CHEBI:57925"/>
        <dbReference type="ChEBI" id="CHEBI:90779"/>
        <dbReference type="EC" id="2.5.1.18"/>
    </reaction>
</comment>
<evidence type="ECO:0000313" key="7">
    <source>
        <dbReference type="EMBL" id="KAJ7191424.1"/>
    </source>
</evidence>
<dbReference type="AlphaFoldDB" id="A0AAD6UNW0"/>
<dbReference type="SUPFAM" id="SSF47616">
    <property type="entry name" value="GST C-terminal domain-like"/>
    <property type="match status" value="1"/>
</dbReference>
<proteinExistence type="inferred from homology"/>
<dbReference type="InterPro" id="IPR004046">
    <property type="entry name" value="GST_C"/>
</dbReference>
<comment type="caution">
    <text evidence="7">The sequence shown here is derived from an EMBL/GenBank/DDBJ whole genome shotgun (WGS) entry which is preliminary data.</text>
</comment>
<dbReference type="Proteomes" id="UP001219525">
    <property type="component" value="Unassembled WGS sequence"/>
</dbReference>
<reference evidence="7" key="1">
    <citation type="submission" date="2023-03" db="EMBL/GenBank/DDBJ databases">
        <title>Massive genome expansion in bonnet fungi (Mycena s.s.) driven by repeated elements and novel gene families across ecological guilds.</title>
        <authorList>
            <consortium name="Lawrence Berkeley National Laboratory"/>
            <person name="Harder C.B."/>
            <person name="Miyauchi S."/>
            <person name="Viragh M."/>
            <person name="Kuo A."/>
            <person name="Thoen E."/>
            <person name="Andreopoulos B."/>
            <person name="Lu D."/>
            <person name="Skrede I."/>
            <person name="Drula E."/>
            <person name="Henrissat B."/>
            <person name="Morin E."/>
            <person name="Kohler A."/>
            <person name="Barry K."/>
            <person name="LaButti K."/>
            <person name="Morin E."/>
            <person name="Salamov A."/>
            <person name="Lipzen A."/>
            <person name="Mereny Z."/>
            <person name="Hegedus B."/>
            <person name="Baldrian P."/>
            <person name="Stursova M."/>
            <person name="Weitz H."/>
            <person name="Taylor A."/>
            <person name="Grigoriev I.V."/>
            <person name="Nagy L.G."/>
            <person name="Martin F."/>
            <person name="Kauserud H."/>
        </authorList>
    </citation>
    <scope>NUCLEOTIDE SEQUENCE</scope>
    <source>
        <strain evidence="7">9144</strain>
    </source>
</reference>
<dbReference type="InterPro" id="IPR036282">
    <property type="entry name" value="Glutathione-S-Trfase_C_sf"/>
</dbReference>
<keyword evidence="8" id="KW-1185">Reference proteome</keyword>
<dbReference type="Pfam" id="PF00043">
    <property type="entry name" value="GST_C"/>
    <property type="match status" value="1"/>
</dbReference>
<dbReference type="InterPro" id="IPR004045">
    <property type="entry name" value="Glutathione_S-Trfase_N"/>
</dbReference>
<dbReference type="SUPFAM" id="SSF52833">
    <property type="entry name" value="Thioredoxin-like"/>
    <property type="match status" value="1"/>
</dbReference>
<evidence type="ECO:0000313" key="8">
    <source>
        <dbReference type="Proteomes" id="UP001219525"/>
    </source>
</evidence>
<dbReference type="FunFam" id="3.40.30.10:FF:000016">
    <property type="entry name" value="Glutathione S-transferase F2"/>
    <property type="match status" value="1"/>
</dbReference>
<dbReference type="InterPro" id="IPR010987">
    <property type="entry name" value="Glutathione-S-Trfase_C-like"/>
</dbReference>
<dbReference type="PANTHER" id="PTHR43900:SF3">
    <property type="entry name" value="GLUTATHIONE S-TRANSFERASE RHO"/>
    <property type="match status" value="1"/>
</dbReference>
<dbReference type="PANTHER" id="PTHR43900">
    <property type="entry name" value="GLUTATHIONE S-TRANSFERASE RHO"/>
    <property type="match status" value="1"/>
</dbReference>
<dbReference type="EMBL" id="JARJCW010000133">
    <property type="protein sequence ID" value="KAJ7191424.1"/>
    <property type="molecule type" value="Genomic_DNA"/>
</dbReference>
<dbReference type="Pfam" id="PF02798">
    <property type="entry name" value="GST_N"/>
    <property type="match status" value="1"/>
</dbReference>
<evidence type="ECO:0000256" key="3">
    <source>
        <dbReference type="ARBA" id="ARBA00047960"/>
    </source>
</evidence>
<gene>
    <name evidence="7" type="ORF">GGX14DRAFT_481540</name>
</gene>
<evidence type="ECO:0000256" key="2">
    <source>
        <dbReference type="ARBA" id="ARBA00022679"/>
    </source>
</evidence>
<dbReference type="GO" id="GO:0006749">
    <property type="term" value="P:glutathione metabolic process"/>
    <property type="evidence" value="ECO:0007669"/>
    <property type="project" value="TreeGrafter"/>
</dbReference>
<dbReference type="GO" id="GO:0005737">
    <property type="term" value="C:cytoplasm"/>
    <property type="evidence" value="ECO:0007669"/>
    <property type="project" value="TreeGrafter"/>
</dbReference>
<dbReference type="SFLD" id="SFLDG00358">
    <property type="entry name" value="Main_(cytGST)"/>
    <property type="match status" value="1"/>
</dbReference>
<organism evidence="7 8">
    <name type="scientific">Mycena pura</name>
    <dbReference type="NCBI Taxonomy" id="153505"/>
    <lineage>
        <taxon>Eukaryota</taxon>
        <taxon>Fungi</taxon>
        <taxon>Dikarya</taxon>
        <taxon>Basidiomycota</taxon>
        <taxon>Agaricomycotina</taxon>
        <taxon>Agaricomycetes</taxon>
        <taxon>Agaricomycetidae</taxon>
        <taxon>Agaricales</taxon>
        <taxon>Marasmiineae</taxon>
        <taxon>Mycenaceae</taxon>
        <taxon>Mycena</taxon>
    </lineage>
</organism>
<feature type="domain" description="GST C-terminal" evidence="6">
    <location>
        <begin position="90"/>
        <end position="219"/>
    </location>
</feature>
<dbReference type="EC" id="2.5.1.18" evidence="1"/>
<dbReference type="InterPro" id="IPR040079">
    <property type="entry name" value="Glutathione_S-Trfase"/>
</dbReference>
<dbReference type="PROSITE" id="PS50404">
    <property type="entry name" value="GST_NTER"/>
    <property type="match status" value="1"/>
</dbReference>
<feature type="domain" description="GST N-terminal" evidence="5">
    <location>
        <begin position="1"/>
        <end position="83"/>
    </location>
</feature>
<dbReference type="SFLD" id="SFLDS00019">
    <property type="entry name" value="Glutathione_Transferase_(cytos"/>
    <property type="match status" value="1"/>
</dbReference>
<dbReference type="GO" id="GO:0043295">
    <property type="term" value="F:glutathione binding"/>
    <property type="evidence" value="ECO:0007669"/>
    <property type="project" value="TreeGrafter"/>
</dbReference>
<evidence type="ECO:0000259" key="5">
    <source>
        <dbReference type="PROSITE" id="PS50404"/>
    </source>
</evidence>
<comment type="similarity">
    <text evidence="4">Belongs to the GST superfamily.</text>
</comment>
<evidence type="ECO:0000256" key="4">
    <source>
        <dbReference type="RuleBase" id="RU003494"/>
    </source>
</evidence>
<name>A0AAD6UNW0_9AGAR</name>
<dbReference type="PROSITE" id="PS50405">
    <property type="entry name" value="GST_CTER"/>
    <property type="match status" value="1"/>
</dbReference>
<dbReference type="InterPro" id="IPR036249">
    <property type="entry name" value="Thioredoxin-like_sf"/>
</dbReference>
<sequence>MVLKLHSAPVGVGGAGLVALVLAEKQVPFQFVEVEMAKKQHKTPEFLAMHPFGQVPVIDDDGFTLYESRAICRYIAEKYPHQGTKLVPTGLQARALFEQAASVEFANFYPALTKVAMESLGKQRQGLPVDQAVLDAALVELSAKLDVYEVILSKQKYVAGNELTIVDLFHLSYAPLLAGAGIDVMTKESRPNVTRWWNELISRPTWIKVKEEGIKGTVN</sequence>
<keyword evidence="2" id="KW-0808">Transferase</keyword>
<dbReference type="Gene3D" id="3.40.30.10">
    <property type="entry name" value="Glutaredoxin"/>
    <property type="match status" value="1"/>
</dbReference>
<evidence type="ECO:0000256" key="1">
    <source>
        <dbReference type="ARBA" id="ARBA00012452"/>
    </source>
</evidence>
<accession>A0AAD6UNW0</accession>
<protein>
    <recommendedName>
        <fullName evidence="1">glutathione transferase</fullName>
        <ecNumber evidence="1">2.5.1.18</ecNumber>
    </recommendedName>
</protein>
<evidence type="ECO:0000259" key="6">
    <source>
        <dbReference type="PROSITE" id="PS50405"/>
    </source>
</evidence>